<organism evidence="8 9">
    <name type="scientific">Psylliodes chrysocephalus</name>
    <dbReference type="NCBI Taxonomy" id="3402493"/>
    <lineage>
        <taxon>Eukaryota</taxon>
        <taxon>Metazoa</taxon>
        <taxon>Ecdysozoa</taxon>
        <taxon>Arthropoda</taxon>
        <taxon>Hexapoda</taxon>
        <taxon>Insecta</taxon>
        <taxon>Pterygota</taxon>
        <taxon>Neoptera</taxon>
        <taxon>Endopterygota</taxon>
        <taxon>Coleoptera</taxon>
        <taxon>Polyphaga</taxon>
        <taxon>Cucujiformia</taxon>
        <taxon>Chrysomeloidea</taxon>
        <taxon>Chrysomelidae</taxon>
        <taxon>Galerucinae</taxon>
        <taxon>Alticini</taxon>
        <taxon>Psylliodes</taxon>
    </lineage>
</organism>
<evidence type="ECO:0000256" key="5">
    <source>
        <dbReference type="ARBA" id="ARBA00025466"/>
    </source>
</evidence>
<dbReference type="EMBL" id="OV651825">
    <property type="protein sequence ID" value="CAH1103003.1"/>
    <property type="molecule type" value="Genomic_DNA"/>
</dbReference>
<comment type="subunit">
    <text evidence="1">Self-associates forming complexes of several hundred monomers.</text>
</comment>
<dbReference type="Pfam" id="PF13873">
    <property type="entry name" value="Myb_DNA-bind_5"/>
    <property type="match status" value="1"/>
</dbReference>
<keyword evidence="3" id="KW-0805">Transcription regulation</keyword>
<feature type="domain" description="Myb/SANT-like DNA-binding" evidence="7">
    <location>
        <begin position="7"/>
        <end position="83"/>
    </location>
</feature>
<dbReference type="Proteomes" id="UP001153636">
    <property type="component" value="Chromosome 13"/>
</dbReference>
<dbReference type="OrthoDB" id="6783928at2759"/>
<evidence type="ECO:0000256" key="4">
    <source>
        <dbReference type="ARBA" id="ARBA00023163"/>
    </source>
</evidence>
<dbReference type="PANTHER" id="PTHR23098:SF16">
    <property type="entry name" value="REGULATORY PROTEIN ZESTE"/>
    <property type="match status" value="1"/>
</dbReference>
<evidence type="ECO:0000256" key="1">
    <source>
        <dbReference type="ARBA" id="ARBA00011764"/>
    </source>
</evidence>
<name>A0A9P0CMU9_9CUCU</name>
<keyword evidence="6" id="KW-0175">Coiled coil</keyword>
<comment type="function">
    <text evidence="5">Involved in transvection phenomena (= synapsis-dependent gene expression), where the synaptic pairing of chromosomes carrying genes with which zeste interacts influences the expression of these genes. Zeste binds to DNA and stimulates transcription from a nearby promoter.</text>
</comment>
<evidence type="ECO:0000313" key="8">
    <source>
        <dbReference type="EMBL" id="CAH1103003.1"/>
    </source>
</evidence>
<keyword evidence="9" id="KW-1185">Reference proteome</keyword>
<gene>
    <name evidence="8" type="ORF">PSYICH_LOCUS3611</name>
</gene>
<keyword evidence="4" id="KW-0804">Transcription</keyword>
<proteinExistence type="predicted"/>
<evidence type="ECO:0000313" key="9">
    <source>
        <dbReference type="Proteomes" id="UP001153636"/>
    </source>
</evidence>
<evidence type="ECO:0000256" key="3">
    <source>
        <dbReference type="ARBA" id="ARBA00023015"/>
    </source>
</evidence>
<protein>
    <recommendedName>
        <fullName evidence="2">Regulatory protein zeste</fullName>
    </recommendedName>
</protein>
<evidence type="ECO:0000256" key="6">
    <source>
        <dbReference type="SAM" id="Coils"/>
    </source>
</evidence>
<dbReference type="GO" id="GO:0005634">
    <property type="term" value="C:nucleus"/>
    <property type="evidence" value="ECO:0007669"/>
    <property type="project" value="TreeGrafter"/>
</dbReference>
<dbReference type="InterPro" id="IPR028002">
    <property type="entry name" value="Myb_DNA-bind_5"/>
</dbReference>
<dbReference type="PANTHER" id="PTHR23098">
    <property type="entry name" value="AGAP001331-PA-RELATED"/>
    <property type="match status" value="1"/>
</dbReference>
<accession>A0A9P0CMU9</accession>
<feature type="coiled-coil region" evidence="6">
    <location>
        <begin position="228"/>
        <end position="289"/>
    </location>
</feature>
<reference evidence="8" key="1">
    <citation type="submission" date="2022-01" db="EMBL/GenBank/DDBJ databases">
        <authorList>
            <person name="King R."/>
        </authorList>
    </citation>
    <scope>NUCLEOTIDE SEQUENCE</scope>
</reference>
<dbReference type="AlphaFoldDB" id="A0A9P0CMU9"/>
<sequence>MSEKRKRCANFSLNEKIMCLNVIKKYKHIIESKETGALSWKEKEHTWKMIEREFNAHSDTYRSLDVIKRFYTNKKKDTRKCAANNRAEYFGTGGGAPIPATIVKDPTFELTLDILNKKTVVGLENKFDSDMMNEHPQQNKFEFIYDKPDEPQKEIDSDVEIDNQDTYEDNNKENTNTHDWTTYTAKQLQTPITVELKAPNNTPNKKWTRRRRPEICSTTNVAVRYEEVASVKKNVMEAQLEILEFQKKEMKDKAEWEKRQRERHEREEIEEFELKKKALQLDVHIKQAQLNALNSMTS</sequence>
<evidence type="ECO:0000259" key="7">
    <source>
        <dbReference type="Pfam" id="PF13873"/>
    </source>
</evidence>
<evidence type="ECO:0000256" key="2">
    <source>
        <dbReference type="ARBA" id="ARBA00016807"/>
    </source>
</evidence>